<dbReference type="Proteomes" id="UP000198339">
    <property type="component" value="Unassembled WGS sequence"/>
</dbReference>
<feature type="domain" description="GtrA/DPMS transmembrane" evidence="7">
    <location>
        <begin position="18"/>
        <end position="134"/>
    </location>
</feature>
<organism evidence="8 9">
    <name type="scientific">Sphingopyxis indica</name>
    <dbReference type="NCBI Taxonomy" id="436663"/>
    <lineage>
        <taxon>Bacteria</taxon>
        <taxon>Pseudomonadati</taxon>
        <taxon>Pseudomonadota</taxon>
        <taxon>Alphaproteobacteria</taxon>
        <taxon>Sphingomonadales</taxon>
        <taxon>Sphingomonadaceae</taxon>
        <taxon>Sphingopyxis</taxon>
    </lineage>
</organism>
<dbReference type="EMBL" id="FZPA01000003">
    <property type="protein sequence ID" value="SNS66462.1"/>
    <property type="molecule type" value="Genomic_DNA"/>
</dbReference>
<keyword evidence="9" id="KW-1185">Reference proteome</keyword>
<gene>
    <name evidence="8" type="ORF">SAMN06295955_103115</name>
</gene>
<comment type="similarity">
    <text evidence="2">Belongs to the GtrA family.</text>
</comment>
<dbReference type="GO" id="GO:0005886">
    <property type="term" value="C:plasma membrane"/>
    <property type="evidence" value="ECO:0007669"/>
    <property type="project" value="TreeGrafter"/>
</dbReference>
<evidence type="ECO:0000256" key="6">
    <source>
        <dbReference type="SAM" id="Phobius"/>
    </source>
</evidence>
<comment type="subcellular location">
    <subcellularLocation>
        <location evidence="1">Membrane</location>
        <topology evidence="1">Multi-pass membrane protein</topology>
    </subcellularLocation>
</comment>
<evidence type="ECO:0000259" key="7">
    <source>
        <dbReference type="Pfam" id="PF04138"/>
    </source>
</evidence>
<reference evidence="8 9" key="1">
    <citation type="submission" date="2017-06" db="EMBL/GenBank/DDBJ databases">
        <authorList>
            <person name="Kim H.J."/>
            <person name="Triplett B.A."/>
        </authorList>
    </citation>
    <scope>NUCLEOTIDE SEQUENCE [LARGE SCALE GENOMIC DNA]</scope>
    <source>
        <strain evidence="8 9">DS15</strain>
    </source>
</reference>
<evidence type="ECO:0000313" key="8">
    <source>
        <dbReference type="EMBL" id="SNS66462.1"/>
    </source>
</evidence>
<sequence>MPLPPLLRRVTDLTILRYVGASAVALGGDMALFLVFLMAGWRPAAASAASYCAGIAIHWLISSRIVFIDGARTAGLHRMRQKSLFVASALIGLAITVAIVAVGDRIDVDARLSKLAAIGISFVATYYLRKTLVFADAR</sequence>
<dbReference type="OrthoDB" id="7427719at2"/>
<evidence type="ECO:0000256" key="5">
    <source>
        <dbReference type="ARBA" id="ARBA00023136"/>
    </source>
</evidence>
<feature type="transmembrane region" description="Helical" evidence="6">
    <location>
        <begin position="83"/>
        <end position="102"/>
    </location>
</feature>
<dbReference type="GO" id="GO:0000271">
    <property type="term" value="P:polysaccharide biosynthetic process"/>
    <property type="evidence" value="ECO:0007669"/>
    <property type="project" value="InterPro"/>
</dbReference>
<evidence type="ECO:0000256" key="4">
    <source>
        <dbReference type="ARBA" id="ARBA00022989"/>
    </source>
</evidence>
<keyword evidence="5 6" id="KW-0472">Membrane</keyword>
<accession>A0A239GCL3</accession>
<dbReference type="AlphaFoldDB" id="A0A239GCL3"/>
<evidence type="ECO:0000256" key="2">
    <source>
        <dbReference type="ARBA" id="ARBA00009399"/>
    </source>
</evidence>
<keyword evidence="3 6" id="KW-0812">Transmembrane</keyword>
<protein>
    <submittedName>
        <fullName evidence="8">Putative flippase GtrA (Transmembrane translocase of bactoprenol-linked glucose)</fullName>
    </submittedName>
</protein>
<dbReference type="InterPro" id="IPR007267">
    <property type="entry name" value="GtrA_DPMS_TM"/>
</dbReference>
<dbReference type="PANTHER" id="PTHR38459:SF1">
    <property type="entry name" value="PROPHAGE BACTOPRENOL-LINKED GLUCOSE TRANSLOCASE HOMOLOG"/>
    <property type="match status" value="1"/>
</dbReference>
<proteinExistence type="inferred from homology"/>
<evidence type="ECO:0000256" key="1">
    <source>
        <dbReference type="ARBA" id="ARBA00004141"/>
    </source>
</evidence>
<dbReference type="PANTHER" id="PTHR38459">
    <property type="entry name" value="PROPHAGE BACTOPRENOL-LINKED GLUCOSE TRANSLOCASE HOMOLOG"/>
    <property type="match status" value="1"/>
</dbReference>
<evidence type="ECO:0000256" key="3">
    <source>
        <dbReference type="ARBA" id="ARBA00022692"/>
    </source>
</evidence>
<keyword evidence="4 6" id="KW-1133">Transmembrane helix</keyword>
<name>A0A239GCL3_9SPHN</name>
<dbReference type="InterPro" id="IPR051401">
    <property type="entry name" value="GtrA_CellWall_Glycosyl"/>
</dbReference>
<feature type="transmembrane region" description="Helical" evidence="6">
    <location>
        <begin position="15"/>
        <end position="38"/>
    </location>
</feature>
<dbReference type="Pfam" id="PF04138">
    <property type="entry name" value="GtrA_DPMS_TM"/>
    <property type="match status" value="1"/>
</dbReference>
<feature type="transmembrane region" description="Helical" evidence="6">
    <location>
        <begin position="44"/>
        <end position="62"/>
    </location>
</feature>
<evidence type="ECO:0000313" key="9">
    <source>
        <dbReference type="Proteomes" id="UP000198339"/>
    </source>
</evidence>